<dbReference type="GO" id="GO:0005886">
    <property type="term" value="C:plasma membrane"/>
    <property type="evidence" value="ECO:0007669"/>
    <property type="project" value="UniProtKB-SubCell"/>
</dbReference>
<dbReference type="AlphaFoldDB" id="A0A7W9B449"/>
<comment type="subcellular location">
    <subcellularLocation>
        <location evidence="1">Cell inner membrane</location>
    </subcellularLocation>
</comment>
<gene>
    <name evidence="11" type="ORF">FHR21_001287</name>
</gene>
<evidence type="ECO:0000256" key="8">
    <source>
        <dbReference type="ARBA" id="ARBA00022927"/>
    </source>
</evidence>
<dbReference type="EMBL" id="JACIJH010000002">
    <property type="protein sequence ID" value="MBB5705954.1"/>
    <property type="molecule type" value="Genomic_DNA"/>
</dbReference>
<dbReference type="Proteomes" id="UP000537161">
    <property type="component" value="Unassembled WGS sequence"/>
</dbReference>
<keyword evidence="8" id="KW-0653">Protein transport</keyword>
<comment type="caution">
    <text evidence="11">The sequence shown here is derived from an EMBL/GenBank/DDBJ whole genome shotgun (WGS) entry which is preliminary data.</text>
</comment>
<dbReference type="Pfam" id="PF01203">
    <property type="entry name" value="T2SSN"/>
    <property type="match status" value="1"/>
</dbReference>
<evidence type="ECO:0000256" key="7">
    <source>
        <dbReference type="ARBA" id="ARBA00022692"/>
    </source>
</evidence>
<evidence type="ECO:0000256" key="5">
    <source>
        <dbReference type="ARBA" id="ARBA00022475"/>
    </source>
</evidence>
<accession>A0A7W9B449</accession>
<evidence type="ECO:0000256" key="2">
    <source>
        <dbReference type="ARBA" id="ARBA00007208"/>
    </source>
</evidence>
<evidence type="ECO:0000256" key="1">
    <source>
        <dbReference type="ARBA" id="ARBA00004533"/>
    </source>
</evidence>
<dbReference type="GO" id="GO:0015627">
    <property type="term" value="C:type II protein secretion system complex"/>
    <property type="evidence" value="ECO:0007669"/>
    <property type="project" value="InterPro"/>
</dbReference>
<dbReference type="GO" id="GO:0015628">
    <property type="term" value="P:protein secretion by the type II secretion system"/>
    <property type="evidence" value="ECO:0007669"/>
    <property type="project" value="InterPro"/>
</dbReference>
<evidence type="ECO:0000256" key="10">
    <source>
        <dbReference type="ARBA" id="ARBA00030772"/>
    </source>
</evidence>
<comment type="similarity">
    <text evidence="2">Belongs to the GSP N family.</text>
</comment>
<reference evidence="11 12" key="1">
    <citation type="submission" date="2020-08" db="EMBL/GenBank/DDBJ databases">
        <title>Genomic Encyclopedia of Type Strains, Phase IV (KMG-IV): sequencing the most valuable type-strain genomes for metagenomic binning, comparative biology and taxonomic classification.</title>
        <authorList>
            <person name="Goeker M."/>
        </authorList>
    </citation>
    <scope>NUCLEOTIDE SEQUENCE [LARGE SCALE GENOMIC DNA]</scope>
    <source>
        <strain evidence="11 12">DSM 27163</strain>
    </source>
</reference>
<keyword evidence="4" id="KW-0813">Transport</keyword>
<keyword evidence="12" id="KW-1185">Reference proteome</keyword>
<evidence type="ECO:0000256" key="3">
    <source>
        <dbReference type="ARBA" id="ARBA00021563"/>
    </source>
</evidence>
<evidence type="ECO:0000256" key="6">
    <source>
        <dbReference type="ARBA" id="ARBA00022519"/>
    </source>
</evidence>
<keyword evidence="6" id="KW-0997">Cell inner membrane</keyword>
<evidence type="ECO:0000313" key="11">
    <source>
        <dbReference type="EMBL" id="MBB5705954.1"/>
    </source>
</evidence>
<proteinExistence type="inferred from homology"/>
<keyword evidence="5" id="KW-1003">Cell membrane</keyword>
<evidence type="ECO:0000256" key="4">
    <source>
        <dbReference type="ARBA" id="ARBA00022448"/>
    </source>
</evidence>
<organism evidence="11 12">
    <name type="scientific">Sphingopyxis panaciterrulae</name>
    <dbReference type="NCBI Taxonomy" id="462372"/>
    <lineage>
        <taxon>Bacteria</taxon>
        <taxon>Pseudomonadati</taxon>
        <taxon>Pseudomonadota</taxon>
        <taxon>Alphaproteobacteria</taxon>
        <taxon>Sphingomonadales</taxon>
        <taxon>Sphingomonadaceae</taxon>
        <taxon>Sphingopyxis</taxon>
    </lineage>
</organism>
<evidence type="ECO:0000313" key="12">
    <source>
        <dbReference type="Proteomes" id="UP000537161"/>
    </source>
</evidence>
<sequence length="239" mass="24493">MSRARRLWLGAALLLALVLIALTFPMRLALAWAGAGEAGIAAREVRGSIWSGELVEARLGALPLGTVAASLSPLALLTGDVDLAFARSDERLGALSGRLHGSHPRGVSDVNGVATLAGGLGPIPVDSLRFEGATLRFDADGRCAQAGGRLQLAVAVPIAGLDLSRGLSGPLRCADGRAQAALASQSGMERLTLTFDGKGTWRARFAIRVDDDPAMAATLAAIGFKAGPDGFGLTTAGRF</sequence>
<protein>
    <recommendedName>
        <fullName evidence="3">Type II secretion system protein N</fullName>
    </recommendedName>
    <alternativeName>
        <fullName evidence="10">General secretion pathway protein N</fullName>
    </alternativeName>
</protein>
<evidence type="ECO:0000256" key="9">
    <source>
        <dbReference type="ARBA" id="ARBA00023136"/>
    </source>
</evidence>
<keyword evidence="7" id="KW-0812">Transmembrane</keyword>
<dbReference type="InterPro" id="IPR022792">
    <property type="entry name" value="T2SS_protein-GspN"/>
</dbReference>
<dbReference type="RefSeq" id="WP_184096375.1">
    <property type="nucleotide sequence ID" value="NZ_JACIJH010000002.1"/>
</dbReference>
<keyword evidence="9" id="KW-0472">Membrane</keyword>
<name>A0A7W9B449_9SPHN</name>